<dbReference type="InterPro" id="IPR029063">
    <property type="entry name" value="SAM-dependent_MTases_sf"/>
</dbReference>
<dbReference type="AlphaFoldDB" id="A0A1L3GLR8"/>
<dbReference type="Pfam" id="PF01022">
    <property type="entry name" value="HTH_5"/>
    <property type="match status" value="1"/>
</dbReference>
<dbReference type="EMBL" id="CP015519">
    <property type="protein sequence ID" value="APG26618.1"/>
    <property type="molecule type" value="Genomic_DNA"/>
</dbReference>
<evidence type="ECO:0000256" key="1">
    <source>
        <dbReference type="ARBA" id="ARBA00023015"/>
    </source>
</evidence>
<proteinExistence type="predicted"/>
<name>A0A1L3GLR8_9BACT</name>
<dbReference type="InterPro" id="IPR011991">
    <property type="entry name" value="ArsR-like_HTH"/>
</dbReference>
<dbReference type="OrthoDB" id="9789575at2"/>
<keyword evidence="2" id="KW-0238">DNA-binding</keyword>
<dbReference type="InterPro" id="IPR013216">
    <property type="entry name" value="Methyltransf_11"/>
</dbReference>
<evidence type="ECO:0000313" key="5">
    <source>
        <dbReference type="EMBL" id="APG26618.1"/>
    </source>
</evidence>
<dbReference type="Pfam" id="PF08241">
    <property type="entry name" value="Methyltransf_11"/>
    <property type="match status" value="1"/>
</dbReference>
<evidence type="ECO:0000259" key="4">
    <source>
        <dbReference type="PROSITE" id="PS50987"/>
    </source>
</evidence>
<evidence type="ECO:0000256" key="3">
    <source>
        <dbReference type="ARBA" id="ARBA00023163"/>
    </source>
</evidence>
<dbReference type="RefSeq" id="WP_072282579.1">
    <property type="nucleotide sequence ID" value="NZ_CP015519.1"/>
</dbReference>
<organism evidence="5 6">
    <name type="scientific">Syntrophotalea acetylenivorans</name>
    <dbReference type="NCBI Taxonomy" id="1842532"/>
    <lineage>
        <taxon>Bacteria</taxon>
        <taxon>Pseudomonadati</taxon>
        <taxon>Thermodesulfobacteriota</taxon>
        <taxon>Desulfuromonadia</taxon>
        <taxon>Desulfuromonadales</taxon>
        <taxon>Syntrophotaleaceae</taxon>
        <taxon>Syntrophotalea</taxon>
    </lineage>
</organism>
<dbReference type="SUPFAM" id="SSF46785">
    <property type="entry name" value="Winged helix' DNA-binding domain"/>
    <property type="match status" value="1"/>
</dbReference>
<keyword evidence="3" id="KW-0804">Transcription</keyword>
<gene>
    <name evidence="5" type="ORF">A7E78_01315</name>
</gene>
<dbReference type="SMART" id="SM00418">
    <property type="entry name" value="HTH_ARSR"/>
    <property type="match status" value="1"/>
</dbReference>
<sequence>MLQLLKALADPTRLRILGILAHGEFTVQELTAILAMGQSRISRHLRILTEAGIASVKRQGTWGYYRLDKGGRLFDDLWRNLEQHLDSLAEWPKDRDNLMSALEERRCRSQRFFDQHATQWDQLARELLPVADYRNQLLQQVPRCHTLLELGGGTGSMLPALANKADRILAVDHSAAMLAEARKYAERQALKNIDFRLGEMSHLPLGDAEVNWAVLDMVLHHAPRPALVLHELSRVLNSHGGVTIADLQRHEQEWVRTRLADQWLGFDIAEMENWFIEAGFEKPEFHYVSAIGQKHDVLLCTARKRVVE</sequence>
<dbReference type="PANTHER" id="PTHR33154">
    <property type="entry name" value="TRANSCRIPTIONAL REGULATOR, ARSR FAMILY"/>
    <property type="match status" value="1"/>
</dbReference>
<keyword evidence="1" id="KW-0805">Transcription regulation</keyword>
<dbReference type="PRINTS" id="PR00778">
    <property type="entry name" value="HTHARSR"/>
</dbReference>
<feature type="domain" description="HTH arsR-type" evidence="4">
    <location>
        <begin position="1"/>
        <end position="89"/>
    </location>
</feature>
<reference evidence="5 6" key="1">
    <citation type="journal article" date="2017" name="Genome Announc.">
        <title>Complete Genome Sequences of Two Acetylene-Fermenting Pelobacter acetylenicus Strains.</title>
        <authorList>
            <person name="Sutton J.M."/>
            <person name="Baesman S.M."/>
            <person name="Fierst J.L."/>
            <person name="Poret-Peterson A.T."/>
            <person name="Oremland R.S."/>
            <person name="Dunlap D.S."/>
            <person name="Akob D.M."/>
        </authorList>
    </citation>
    <scope>NUCLEOTIDE SEQUENCE [LARGE SCALE GENOMIC DNA]</scope>
    <source>
        <strain evidence="5 6">SFB93</strain>
    </source>
</reference>
<keyword evidence="6" id="KW-1185">Reference proteome</keyword>
<dbReference type="Proteomes" id="UP000182517">
    <property type="component" value="Chromosome"/>
</dbReference>
<accession>A0A1L3GLR8</accession>
<dbReference type="InterPro" id="IPR001845">
    <property type="entry name" value="HTH_ArsR_DNA-bd_dom"/>
</dbReference>
<dbReference type="Gene3D" id="3.40.50.150">
    <property type="entry name" value="Vaccinia Virus protein VP39"/>
    <property type="match status" value="1"/>
</dbReference>
<dbReference type="Gene3D" id="1.10.10.10">
    <property type="entry name" value="Winged helix-like DNA-binding domain superfamily/Winged helix DNA-binding domain"/>
    <property type="match status" value="1"/>
</dbReference>
<dbReference type="NCBIfam" id="NF033788">
    <property type="entry name" value="HTH_metalloreg"/>
    <property type="match status" value="1"/>
</dbReference>
<dbReference type="SUPFAM" id="SSF53335">
    <property type="entry name" value="S-adenosyl-L-methionine-dependent methyltransferases"/>
    <property type="match status" value="1"/>
</dbReference>
<dbReference type="KEGG" id="pef:A7E78_01315"/>
<dbReference type="InterPro" id="IPR036390">
    <property type="entry name" value="WH_DNA-bd_sf"/>
</dbReference>
<dbReference type="InterPro" id="IPR051081">
    <property type="entry name" value="HTH_MetalResp_TranReg"/>
</dbReference>
<dbReference type="CDD" id="cd02440">
    <property type="entry name" value="AdoMet_MTases"/>
    <property type="match status" value="1"/>
</dbReference>
<dbReference type="GO" id="GO:0003700">
    <property type="term" value="F:DNA-binding transcription factor activity"/>
    <property type="evidence" value="ECO:0007669"/>
    <property type="project" value="InterPro"/>
</dbReference>
<evidence type="ECO:0000256" key="2">
    <source>
        <dbReference type="ARBA" id="ARBA00023125"/>
    </source>
</evidence>
<evidence type="ECO:0000313" key="6">
    <source>
        <dbReference type="Proteomes" id="UP000182517"/>
    </source>
</evidence>
<dbReference type="CDD" id="cd00090">
    <property type="entry name" value="HTH_ARSR"/>
    <property type="match status" value="1"/>
</dbReference>
<dbReference type="InterPro" id="IPR036388">
    <property type="entry name" value="WH-like_DNA-bd_sf"/>
</dbReference>
<dbReference type="PANTHER" id="PTHR33154:SF33">
    <property type="entry name" value="TRANSCRIPTIONAL REPRESSOR SDPR"/>
    <property type="match status" value="1"/>
</dbReference>
<dbReference type="STRING" id="1842532.A7E78_01315"/>
<dbReference type="GO" id="GO:0008757">
    <property type="term" value="F:S-adenosylmethionine-dependent methyltransferase activity"/>
    <property type="evidence" value="ECO:0007669"/>
    <property type="project" value="InterPro"/>
</dbReference>
<dbReference type="GO" id="GO:0003677">
    <property type="term" value="F:DNA binding"/>
    <property type="evidence" value="ECO:0007669"/>
    <property type="project" value="UniProtKB-KW"/>
</dbReference>
<dbReference type="PROSITE" id="PS50987">
    <property type="entry name" value="HTH_ARSR_2"/>
    <property type="match status" value="1"/>
</dbReference>
<protein>
    <submittedName>
        <fullName evidence="5">ArsR family transcriptional regulator</fullName>
    </submittedName>
</protein>